<reference evidence="2" key="1">
    <citation type="journal article" date="2022" name="Int. J. Mol. Sci.">
        <title>Draft Genome of Tanacetum Coccineum: Genomic Comparison of Closely Related Tanacetum-Family Plants.</title>
        <authorList>
            <person name="Yamashiro T."/>
            <person name="Shiraishi A."/>
            <person name="Nakayama K."/>
            <person name="Satake H."/>
        </authorList>
    </citation>
    <scope>NUCLEOTIDE SEQUENCE</scope>
</reference>
<gene>
    <name evidence="2" type="ORF">Tco_1124234</name>
</gene>
<evidence type="ECO:0008006" key="4">
    <source>
        <dbReference type="Google" id="ProtNLM"/>
    </source>
</evidence>
<sequence length="242" mass="27831">MKHSYSNDDTCFSIDVIDEILGEDFDALQDEGSKILHSIEGTLLEEEIFFEFDEFMSMTANENSKSESDIEEPPFEKITINTDYKIKTSLEEPPMDLKLKPLPDNLEYVFLEEPYFLHVIISSQIPLPAKVERWAMPTWCHMFNSTLTGSTRKSTTSSKERESTKDSIQRYKAESRHVKGDLECKRISGFIHGITNPELIKRLNDNIPKSVDEMIRTTTAFLWGEVAASNQARKKAPLIWKL</sequence>
<feature type="compositionally biased region" description="Low complexity" evidence="1">
    <location>
        <begin position="148"/>
        <end position="157"/>
    </location>
</feature>
<evidence type="ECO:0000256" key="1">
    <source>
        <dbReference type="SAM" id="MobiDB-lite"/>
    </source>
</evidence>
<dbReference type="Proteomes" id="UP001151760">
    <property type="component" value="Unassembled WGS sequence"/>
</dbReference>
<evidence type="ECO:0000313" key="3">
    <source>
        <dbReference type="Proteomes" id="UP001151760"/>
    </source>
</evidence>
<name>A0ABQ5J5X1_9ASTR</name>
<reference evidence="2" key="2">
    <citation type="submission" date="2022-01" db="EMBL/GenBank/DDBJ databases">
        <authorList>
            <person name="Yamashiro T."/>
            <person name="Shiraishi A."/>
            <person name="Satake H."/>
            <person name="Nakayama K."/>
        </authorList>
    </citation>
    <scope>NUCLEOTIDE SEQUENCE</scope>
</reference>
<dbReference type="EMBL" id="BQNB010021574">
    <property type="protein sequence ID" value="GJU07804.1"/>
    <property type="molecule type" value="Genomic_DNA"/>
</dbReference>
<keyword evidence="3" id="KW-1185">Reference proteome</keyword>
<feature type="region of interest" description="Disordered" evidence="1">
    <location>
        <begin position="148"/>
        <end position="169"/>
    </location>
</feature>
<evidence type="ECO:0000313" key="2">
    <source>
        <dbReference type="EMBL" id="GJU07804.1"/>
    </source>
</evidence>
<comment type="caution">
    <text evidence="2">The sequence shown here is derived from an EMBL/GenBank/DDBJ whole genome shotgun (WGS) entry which is preliminary data.</text>
</comment>
<accession>A0ABQ5J5X1</accession>
<protein>
    <recommendedName>
        <fullName evidence="4">Reverse transcriptase domain-containing protein</fullName>
    </recommendedName>
</protein>
<feature type="compositionally biased region" description="Basic and acidic residues" evidence="1">
    <location>
        <begin position="158"/>
        <end position="169"/>
    </location>
</feature>
<organism evidence="2 3">
    <name type="scientific">Tanacetum coccineum</name>
    <dbReference type="NCBI Taxonomy" id="301880"/>
    <lineage>
        <taxon>Eukaryota</taxon>
        <taxon>Viridiplantae</taxon>
        <taxon>Streptophyta</taxon>
        <taxon>Embryophyta</taxon>
        <taxon>Tracheophyta</taxon>
        <taxon>Spermatophyta</taxon>
        <taxon>Magnoliopsida</taxon>
        <taxon>eudicotyledons</taxon>
        <taxon>Gunneridae</taxon>
        <taxon>Pentapetalae</taxon>
        <taxon>asterids</taxon>
        <taxon>campanulids</taxon>
        <taxon>Asterales</taxon>
        <taxon>Asteraceae</taxon>
        <taxon>Asteroideae</taxon>
        <taxon>Anthemideae</taxon>
        <taxon>Anthemidinae</taxon>
        <taxon>Tanacetum</taxon>
    </lineage>
</organism>
<proteinExistence type="predicted"/>